<feature type="compositionally biased region" description="Polar residues" evidence="11">
    <location>
        <begin position="639"/>
        <end position="653"/>
    </location>
</feature>
<name>A0A9W6Z5U2_AMBMO</name>
<dbReference type="InterPro" id="IPR013757">
    <property type="entry name" value="Topo_IIA_A_a_sf"/>
</dbReference>
<gene>
    <name evidence="13" type="ORF">Amon01_000775400</name>
</gene>
<dbReference type="SUPFAM" id="SSF56719">
    <property type="entry name" value="Type II DNA topoisomerase"/>
    <property type="match status" value="1"/>
</dbReference>
<dbReference type="InterPro" id="IPR050634">
    <property type="entry name" value="DNA_Topoisomerase_II"/>
</dbReference>
<dbReference type="GO" id="GO:0005634">
    <property type="term" value="C:nucleus"/>
    <property type="evidence" value="ECO:0007669"/>
    <property type="project" value="TreeGrafter"/>
</dbReference>
<dbReference type="EMBL" id="BSXU01006035">
    <property type="protein sequence ID" value="GMG55681.1"/>
    <property type="molecule type" value="Genomic_DNA"/>
</dbReference>
<dbReference type="PANTHER" id="PTHR10169">
    <property type="entry name" value="DNA TOPOISOMERASE/GYRASE"/>
    <property type="match status" value="1"/>
</dbReference>
<dbReference type="SMART" id="SM00434">
    <property type="entry name" value="TOP4c"/>
    <property type="match status" value="1"/>
</dbReference>
<evidence type="ECO:0000256" key="8">
    <source>
        <dbReference type="ARBA" id="ARBA00023125"/>
    </source>
</evidence>
<dbReference type="PROSITE" id="PS52040">
    <property type="entry name" value="TOPO_IIA"/>
    <property type="match status" value="1"/>
</dbReference>
<keyword evidence="5" id="KW-0547">Nucleotide-binding</keyword>
<dbReference type="OrthoDB" id="276498at2759"/>
<evidence type="ECO:0000259" key="12">
    <source>
        <dbReference type="PROSITE" id="PS52040"/>
    </source>
</evidence>
<evidence type="ECO:0000256" key="2">
    <source>
        <dbReference type="ARBA" id="ARBA00001946"/>
    </source>
</evidence>
<evidence type="ECO:0000256" key="4">
    <source>
        <dbReference type="ARBA" id="ARBA00012895"/>
    </source>
</evidence>
<dbReference type="GO" id="GO:0006265">
    <property type="term" value="P:DNA topological change"/>
    <property type="evidence" value="ECO:0007669"/>
    <property type="project" value="UniProtKB-UniRule"/>
</dbReference>
<feature type="region of interest" description="Disordered" evidence="11">
    <location>
        <begin position="616"/>
        <end position="657"/>
    </location>
</feature>
<dbReference type="AlphaFoldDB" id="A0A9W6Z5U2"/>
<dbReference type="Proteomes" id="UP001165063">
    <property type="component" value="Unassembled WGS sequence"/>
</dbReference>
<dbReference type="InterPro" id="IPR001154">
    <property type="entry name" value="TopoII_euk"/>
</dbReference>
<feature type="active site" description="O-(5'-phospho-DNA)-tyrosine intermediate" evidence="10">
    <location>
        <position position="98"/>
    </location>
</feature>
<keyword evidence="8 10" id="KW-0238">DNA-binding</keyword>
<dbReference type="Gene3D" id="3.90.199.10">
    <property type="entry name" value="Topoisomerase II, domain 5"/>
    <property type="match status" value="1"/>
</dbReference>
<keyword evidence="6" id="KW-0067">ATP-binding</keyword>
<sequence>MADNIRSLPSVMDGFKPSQRKILYGCFLRNLKDEIKVAQLAGYISEKTGYHHGEQSLMMSIISLAQDFVGSNNLNILRPNGAFGSRAAGGKDASAPRYIFTEFMPITKKVFNPEDNPLLTYMQDDEQTVEPEWYLPVIPMILVNGAEGIGSGWSSSIPPFNPVDIVNNIRALMNGEEMSDMIPWFKGWEGTVTRIAKDKFRVEGNIEEVDDNTIEITELPARMWTIQMKEFLLSGLGGNEKMKPWIKDMEEQHTTGIRFVITLSDEEMEKTRRMGLKTRFKLISSISTSNMVAFDPQGRIKKYTGAAEIIEEYYHIRLDFYQRRKDYLAQHFSNQLEKLSYQARFIKMVIEGDLVVSNKKRTVIIGELQKLGFPGFDKDNKPVRVENIKVEMDSEEEEELEKLAETTTTVVANKTSNPASNYDYLLGLQIWSLTRERYEKLLQQRDAKEAELNVLLAKSAKDLWNIDLDEFLVAWDEFLKEDEENRLTLVPNENGKKKQRKRRAPKAAGKTETKKAKTTKTTTAKKEKTPTVTVKKEKSPSVLSSRANSKTKSSTSKNSKITDFVKSATPEVKTEKEEPKGFKSVFGSKSANIFGAAKKSSSKFNSVFSAFSNDDLISLSDSDDDEKEKPSSSIFKKPSATTNKTKPKSSSFVLSDDEIEISDDETSTKKKTTSCPF</sequence>
<keyword evidence="7 10" id="KW-0799">Topoisomerase</keyword>
<comment type="catalytic activity">
    <reaction evidence="1 10">
        <text>ATP-dependent breakage, passage and rejoining of double-stranded DNA.</text>
        <dbReference type="EC" id="5.6.2.2"/>
    </reaction>
</comment>
<dbReference type="GO" id="GO:0000712">
    <property type="term" value="P:resolution of meiotic recombination intermediates"/>
    <property type="evidence" value="ECO:0007669"/>
    <property type="project" value="TreeGrafter"/>
</dbReference>
<evidence type="ECO:0000256" key="11">
    <source>
        <dbReference type="SAM" id="MobiDB-lite"/>
    </source>
</evidence>
<organism evidence="13 14">
    <name type="scientific">Ambrosiozyma monospora</name>
    <name type="common">Yeast</name>
    <name type="synonym">Endomycopsis monosporus</name>
    <dbReference type="NCBI Taxonomy" id="43982"/>
    <lineage>
        <taxon>Eukaryota</taxon>
        <taxon>Fungi</taxon>
        <taxon>Dikarya</taxon>
        <taxon>Ascomycota</taxon>
        <taxon>Saccharomycotina</taxon>
        <taxon>Pichiomycetes</taxon>
        <taxon>Pichiales</taxon>
        <taxon>Pichiaceae</taxon>
        <taxon>Ambrosiozyma</taxon>
    </lineage>
</organism>
<feature type="compositionally biased region" description="Low complexity" evidence="11">
    <location>
        <begin position="548"/>
        <end position="559"/>
    </location>
</feature>
<evidence type="ECO:0000313" key="13">
    <source>
        <dbReference type="EMBL" id="GMG55681.1"/>
    </source>
</evidence>
<evidence type="ECO:0000256" key="7">
    <source>
        <dbReference type="ARBA" id="ARBA00023029"/>
    </source>
</evidence>
<evidence type="ECO:0000313" key="14">
    <source>
        <dbReference type="Proteomes" id="UP001165063"/>
    </source>
</evidence>
<feature type="domain" description="Topo IIA-type catalytic" evidence="12">
    <location>
        <begin position="8"/>
        <end position="468"/>
    </location>
</feature>
<protein>
    <recommendedName>
        <fullName evidence="4">DNA topoisomerase (ATP-hydrolyzing)</fullName>
        <ecNumber evidence="4">5.6.2.2</ecNumber>
    </recommendedName>
</protein>
<dbReference type="GO" id="GO:0003918">
    <property type="term" value="F:DNA topoisomerase type II (double strand cut, ATP-hydrolyzing) activity"/>
    <property type="evidence" value="ECO:0007669"/>
    <property type="project" value="UniProtKB-EC"/>
</dbReference>
<comment type="cofactor">
    <cofactor evidence="2">
        <name>Mg(2+)</name>
        <dbReference type="ChEBI" id="CHEBI:18420"/>
    </cofactor>
</comment>
<dbReference type="CDD" id="cd00187">
    <property type="entry name" value="TOP4c"/>
    <property type="match status" value="1"/>
</dbReference>
<accession>A0A9W6Z5U2</accession>
<comment type="caution">
    <text evidence="13">The sequence shown here is derived from an EMBL/GenBank/DDBJ whole genome shotgun (WGS) entry which is preliminary data.</text>
</comment>
<dbReference type="PANTHER" id="PTHR10169:SF38">
    <property type="entry name" value="DNA TOPOISOMERASE 2"/>
    <property type="match status" value="1"/>
</dbReference>
<feature type="compositionally biased region" description="Basic and acidic residues" evidence="11">
    <location>
        <begin position="524"/>
        <end position="539"/>
    </location>
</feature>
<evidence type="ECO:0000256" key="3">
    <source>
        <dbReference type="ARBA" id="ARBA00011080"/>
    </source>
</evidence>
<keyword evidence="14" id="KW-1185">Reference proteome</keyword>
<dbReference type="InterPro" id="IPR013758">
    <property type="entry name" value="Topo_IIA_A/C_ab"/>
</dbReference>
<dbReference type="EC" id="5.6.2.2" evidence="4"/>
<dbReference type="GO" id="GO:0005524">
    <property type="term" value="F:ATP binding"/>
    <property type="evidence" value="ECO:0007669"/>
    <property type="project" value="UniProtKB-KW"/>
</dbReference>
<dbReference type="FunFam" id="3.30.1360.40:FF:000011">
    <property type="entry name" value="DNA topoisomerase 2"/>
    <property type="match status" value="1"/>
</dbReference>
<dbReference type="Pfam" id="PF00521">
    <property type="entry name" value="DNA_topoisoIV"/>
    <property type="match status" value="1"/>
</dbReference>
<evidence type="ECO:0000256" key="1">
    <source>
        <dbReference type="ARBA" id="ARBA00000185"/>
    </source>
</evidence>
<dbReference type="InterPro" id="IPR002205">
    <property type="entry name" value="Topo_IIA_dom_A"/>
</dbReference>
<dbReference type="GO" id="GO:0003677">
    <property type="term" value="F:DNA binding"/>
    <property type="evidence" value="ECO:0007669"/>
    <property type="project" value="UniProtKB-UniRule"/>
</dbReference>
<dbReference type="PRINTS" id="PR01158">
    <property type="entry name" value="TOPISMRASEII"/>
</dbReference>
<keyword evidence="9 10" id="KW-0413">Isomerase</keyword>
<dbReference type="Gene3D" id="1.10.268.10">
    <property type="entry name" value="Topoisomerase, domain 3"/>
    <property type="match status" value="1"/>
</dbReference>
<proteinExistence type="inferred from homology"/>
<evidence type="ECO:0000256" key="10">
    <source>
        <dbReference type="PROSITE-ProRule" id="PRU01384"/>
    </source>
</evidence>
<dbReference type="Gene3D" id="3.30.1360.40">
    <property type="match status" value="1"/>
</dbReference>
<dbReference type="GO" id="GO:0000819">
    <property type="term" value="P:sister chromatid segregation"/>
    <property type="evidence" value="ECO:0007669"/>
    <property type="project" value="TreeGrafter"/>
</dbReference>
<feature type="region of interest" description="Disordered" evidence="11">
    <location>
        <begin position="490"/>
        <end position="562"/>
    </location>
</feature>
<reference evidence="13" key="1">
    <citation type="submission" date="2023-04" db="EMBL/GenBank/DDBJ databases">
        <title>Ambrosiozyma monospora NBRC 1965.</title>
        <authorList>
            <person name="Ichikawa N."/>
            <person name="Sato H."/>
            <person name="Tonouchi N."/>
        </authorList>
    </citation>
    <scope>NUCLEOTIDE SEQUENCE</scope>
    <source>
        <strain evidence="13">NBRC 1965</strain>
    </source>
</reference>
<comment type="similarity">
    <text evidence="3">Belongs to the type II topoisomerase family.</text>
</comment>
<evidence type="ECO:0000256" key="6">
    <source>
        <dbReference type="ARBA" id="ARBA00022840"/>
    </source>
</evidence>
<dbReference type="InterPro" id="IPR013760">
    <property type="entry name" value="Topo_IIA-like_dom_sf"/>
</dbReference>
<dbReference type="FunFam" id="3.90.199.10:FF:000002">
    <property type="entry name" value="DNA topoisomerase 2"/>
    <property type="match status" value="1"/>
</dbReference>
<evidence type="ECO:0000256" key="9">
    <source>
        <dbReference type="ARBA" id="ARBA00023235"/>
    </source>
</evidence>
<evidence type="ECO:0000256" key="5">
    <source>
        <dbReference type="ARBA" id="ARBA00022741"/>
    </source>
</evidence>